<evidence type="ECO:0000313" key="12">
    <source>
        <dbReference type="Proteomes" id="UP000663825"/>
    </source>
</evidence>
<dbReference type="OrthoDB" id="413122at2759"/>
<evidence type="ECO:0000256" key="2">
    <source>
        <dbReference type="ARBA" id="ARBA00022679"/>
    </source>
</evidence>
<keyword evidence="4" id="KW-0540">Nuclease</keyword>
<dbReference type="Proteomes" id="UP000663825">
    <property type="component" value="Unassembled WGS sequence"/>
</dbReference>
<dbReference type="GO" id="GO:0006508">
    <property type="term" value="P:proteolysis"/>
    <property type="evidence" value="ECO:0007669"/>
    <property type="project" value="InterPro"/>
</dbReference>
<dbReference type="Pfam" id="PF08284">
    <property type="entry name" value="RVP_2"/>
    <property type="match status" value="1"/>
</dbReference>
<dbReference type="Pfam" id="PF03732">
    <property type="entry name" value="Retrotrans_gag"/>
    <property type="match status" value="1"/>
</dbReference>
<dbReference type="FunFam" id="1.10.340.70:FF:000001">
    <property type="entry name" value="Retrovirus-related Pol polyprotein from transposon gypsy-like Protein"/>
    <property type="match status" value="1"/>
</dbReference>
<dbReference type="InterPro" id="IPR012337">
    <property type="entry name" value="RNaseH-like_sf"/>
</dbReference>
<dbReference type="GO" id="GO:0003964">
    <property type="term" value="F:RNA-directed DNA polymerase activity"/>
    <property type="evidence" value="ECO:0007669"/>
    <property type="project" value="UniProtKB-KW"/>
</dbReference>
<evidence type="ECO:0000256" key="3">
    <source>
        <dbReference type="ARBA" id="ARBA00022695"/>
    </source>
</evidence>
<dbReference type="EMBL" id="CAJNXB010003925">
    <property type="protein sequence ID" value="CAF3347655.1"/>
    <property type="molecule type" value="Genomic_DNA"/>
</dbReference>
<dbReference type="FunFam" id="3.30.70.270:FF:000020">
    <property type="entry name" value="Transposon Tf2-6 polyprotein-like Protein"/>
    <property type="match status" value="1"/>
</dbReference>
<dbReference type="GO" id="GO:0004519">
    <property type="term" value="F:endonuclease activity"/>
    <property type="evidence" value="ECO:0007669"/>
    <property type="project" value="UniProtKB-KW"/>
</dbReference>
<dbReference type="InterPro" id="IPR001969">
    <property type="entry name" value="Aspartic_peptidase_AS"/>
</dbReference>
<protein>
    <recommendedName>
        <fullName evidence="1">RNA-directed DNA polymerase</fullName>
        <ecNumber evidence="1">2.7.7.49</ecNumber>
    </recommendedName>
</protein>
<keyword evidence="7" id="KW-0695">RNA-directed DNA polymerase</keyword>
<dbReference type="Gene3D" id="1.10.340.70">
    <property type="match status" value="1"/>
</dbReference>
<evidence type="ECO:0000259" key="10">
    <source>
        <dbReference type="PROSITE" id="PS50994"/>
    </source>
</evidence>
<dbReference type="EC" id="2.7.7.49" evidence="1"/>
<feature type="domain" description="Reverse transcriptase" evidence="9">
    <location>
        <begin position="728"/>
        <end position="907"/>
    </location>
</feature>
<keyword evidence="5" id="KW-0255">Endonuclease</keyword>
<evidence type="ECO:0000256" key="6">
    <source>
        <dbReference type="ARBA" id="ARBA00022801"/>
    </source>
</evidence>
<dbReference type="PANTHER" id="PTHR37984:SF5">
    <property type="entry name" value="PROTEIN NYNRIN-LIKE"/>
    <property type="match status" value="1"/>
</dbReference>
<evidence type="ECO:0000259" key="9">
    <source>
        <dbReference type="PROSITE" id="PS50878"/>
    </source>
</evidence>
<dbReference type="Pfam" id="PF17921">
    <property type="entry name" value="Integrase_H2C2"/>
    <property type="match status" value="1"/>
</dbReference>
<gene>
    <name evidence="11" type="ORF">TIS948_LOCUS22980</name>
</gene>
<dbReference type="Pfam" id="PF00665">
    <property type="entry name" value="rve"/>
    <property type="match status" value="1"/>
</dbReference>
<dbReference type="CDD" id="cd09274">
    <property type="entry name" value="RNase_HI_RT_Ty3"/>
    <property type="match status" value="1"/>
</dbReference>
<feature type="domain" description="Integrase catalytic" evidence="10">
    <location>
        <begin position="1350"/>
        <end position="1513"/>
    </location>
</feature>
<dbReference type="PANTHER" id="PTHR37984">
    <property type="entry name" value="PROTEIN CBG26694"/>
    <property type="match status" value="1"/>
</dbReference>
<dbReference type="Gene3D" id="3.10.10.10">
    <property type="entry name" value="HIV Type 1 Reverse Transcriptase, subunit A, domain 1"/>
    <property type="match status" value="1"/>
</dbReference>
<dbReference type="InterPro" id="IPR021109">
    <property type="entry name" value="Peptidase_aspartic_dom_sf"/>
</dbReference>
<dbReference type="InterPro" id="IPR005162">
    <property type="entry name" value="Retrotrans_gag_dom"/>
</dbReference>
<dbReference type="Gene3D" id="2.40.70.10">
    <property type="entry name" value="Acid Proteases"/>
    <property type="match status" value="1"/>
</dbReference>
<evidence type="ECO:0000256" key="1">
    <source>
        <dbReference type="ARBA" id="ARBA00012493"/>
    </source>
</evidence>
<dbReference type="InterPro" id="IPR036397">
    <property type="entry name" value="RNaseH_sf"/>
</dbReference>
<keyword evidence="2" id="KW-0808">Transferase</keyword>
<dbReference type="SUPFAM" id="SSF53098">
    <property type="entry name" value="Ribonuclease H-like"/>
    <property type="match status" value="1"/>
</dbReference>
<dbReference type="PROSITE" id="PS50878">
    <property type="entry name" value="RT_POL"/>
    <property type="match status" value="1"/>
</dbReference>
<dbReference type="GO" id="GO:0003676">
    <property type="term" value="F:nucleic acid binding"/>
    <property type="evidence" value="ECO:0007669"/>
    <property type="project" value="InterPro"/>
</dbReference>
<dbReference type="Pfam" id="PF00078">
    <property type="entry name" value="RVT_1"/>
    <property type="match status" value="1"/>
</dbReference>
<dbReference type="PROSITE" id="PS50994">
    <property type="entry name" value="INTEGRASE"/>
    <property type="match status" value="1"/>
</dbReference>
<dbReference type="Pfam" id="PF17917">
    <property type="entry name" value="RT_RNaseH"/>
    <property type="match status" value="1"/>
</dbReference>
<keyword evidence="6" id="KW-0378">Hydrolase</keyword>
<dbReference type="CDD" id="cd01647">
    <property type="entry name" value="RT_LTR"/>
    <property type="match status" value="1"/>
</dbReference>
<dbReference type="Gene3D" id="3.30.70.270">
    <property type="match status" value="2"/>
</dbReference>
<dbReference type="FunFam" id="3.30.420.10:FF:000032">
    <property type="entry name" value="Retrovirus-related Pol polyprotein from transposon 297-like Protein"/>
    <property type="match status" value="1"/>
</dbReference>
<feature type="compositionally biased region" description="Low complexity" evidence="8">
    <location>
        <begin position="1196"/>
        <end position="1221"/>
    </location>
</feature>
<dbReference type="InterPro" id="IPR041373">
    <property type="entry name" value="RT_RNaseH"/>
</dbReference>
<dbReference type="CDD" id="cd00303">
    <property type="entry name" value="retropepsin_like"/>
    <property type="match status" value="1"/>
</dbReference>
<reference evidence="11" key="1">
    <citation type="submission" date="2021-02" db="EMBL/GenBank/DDBJ databases">
        <authorList>
            <person name="Nowell W R."/>
        </authorList>
    </citation>
    <scope>NUCLEOTIDE SEQUENCE</scope>
</reference>
<dbReference type="InterPro" id="IPR001584">
    <property type="entry name" value="Integrase_cat-core"/>
</dbReference>
<evidence type="ECO:0000313" key="11">
    <source>
        <dbReference type="EMBL" id="CAF3347655.1"/>
    </source>
</evidence>
<evidence type="ECO:0000256" key="7">
    <source>
        <dbReference type="ARBA" id="ARBA00022918"/>
    </source>
</evidence>
<accession>A0A817VWK6</accession>
<feature type="region of interest" description="Disordered" evidence="8">
    <location>
        <begin position="1190"/>
        <end position="1221"/>
    </location>
</feature>
<sequence>MLTRQGARQLIETEFHRLANIDINFPDRTTIDSIVYRPAESIMAAKTVATLLSKTLEQTPKFSGKPDQDADEWMKDLTATFRMAEITEVQALNIIPTFLEGHPKQWFNENNTTFESWSLFKTRFLHTYSSPSSKQIASNRLRTRQQRHDEAVIEYYTDVMKLCKLVDPSMTDASKLDHLYHGLKSSLMKEVLREAPLTPSAFLEQARQEENLDCLVTTAAQQATDNNTQATIYSNNSLYRSPQPDESMHYQNSPNRYSKGYSANVYSHRPTYNRFHDPSSSRYPPQAQQSSFNALRYQSRPLQCYICLKGSNDGSDSHPSRPSLFSSSIYNTYSVQKPNIYRRFVPFFRYYNNRNIIKYPTYSVPLRKSQTINNSRQQLVKSIGQHHAVNQNIKKSNPSLIFINTSVNGSRLRAMIDTGATHSFITQRALSTLYHSVIPSCDRIAQLGDGQTMLKIVGEVQLLLQFNKVFTPLNVLVVKTMNTDFILGSDWCTKNAARIDYEKNQVSIRSSYGRTFIPYHKSIDCLTLDVKSINVIHIPPRESYTVQAKVELSSADTVYFSPVDVIQSEKPIVMSPSLLHINNYTTYLEIYNPHDYTYTLPMNTLLGRVTHTPYEMHSCLFFDTSREHSSLSSQHHIFNTIELEPKSSTTSNTIDKLITHIKNVQDQQQLRLILQQHMKIFDISKVTQANTHIQHTINTGDSLPISSRPYPRTIEQRRELQDEIQKMTQTNQIRPSNSPWSSPVIIHKKKDGGIRFLVDYRKLNSVTKKDCFPQPTTEELLHRLGGHGFYTKLDLKSGYFQLPIQETDKEKTAFITQDGLWEFNVLPQGIMNGPPTFQRTMHNLLGYGRWDYVMVYLDDILIFSRSFNEHKQHLNEILSILAKANFQVNPDKCSIAVQEIDFLSHRINEQCIKPNGDKINAIVDLPAPTTLKEANEFLGKINWYRKFIPNFARIAAPLHKVTNKTKHHRHEFRWGPDQQQSFDEFKRLLTTYPLFLEYPDLSTPFVLTTDASGIGIGGILRQDTPNGTKINYFKSRVLDDTERKYDTIEQEALAIFWCISELRSYIGDSSFIVETDHKPLENFHKKQINNKRVMNWLFKLQDILPQIIAVKHRPGAHNAAADYISRHFPPSTSTNSNPSTINVTNDAWPIGTEHWDEQVAKPQRTQSIQPSILEHTCIRNAEINAVTTRAQAKLQAQPQPSSANTSSTSTTSQSTCSSSPMATPLHDFSLSRIRSEQAQDVIIQQMIQQIRNNRRYESFIIQQGILYKLAYRDDATIKLIYAPSKLIPEIMAAYHDHPLSGHFGTGRTWSMLRNTYYWPRMKATITSYIKSCDKCSQFNVDRHKPPGFLQPIQPPNEVFQVLGMDWWGPTTTSLSGNRYVLVITDRLSGYVFAKASPTNTAQDTARILMEEIILVHGSPDTIITDQGKHFKNELLQAISNLTGCKHIFSTPYHPQTNGQTERWNSTFVTQIAKYCNTDLNNWDTFLPSIVYAYNNGIHSSTGISPYQLAFGRRQRHPFNPPATTFVFSKPHDYWTQVIQYRNAALKQAKQHIIHQQEQSKIRFDKNRTHPNFVLGDLVWMKIFVGRHKLEARYTGPARIIRILSPVSFIVEDEHLQQFQVHSNNIRRVYSR</sequence>
<dbReference type="SUPFAM" id="SSF50630">
    <property type="entry name" value="Acid proteases"/>
    <property type="match status" value="1"/>
</dbReference>
<evidence type="ECO:0000256" key="8">
    <source>
        <dbReference type="SAM" id="MobiDB-lite"/>
    </source>
</evidence>
<dbReference type="InterPro" id="IPR043128">
    <property type="entry name" value="Rev_trsase/Diguanyl_cyclase"/>
</dbReference>
<dbReference type="InterPro" id="IPR041588">
    <property type="entry name" value="Integrase_H2C2"/>
</dbReference>
<dbReference type="SUPFAM" id="SSF56672">
    <property type="entry name" value="DNA/RNA polymerases"/>
    <property type="match status" value="1"/>
</dbReference>
<dbReference type="InterPro" id="IPR000477">
    <property type="entry name" value="RT_dom"/>
</dbReference>
<evidence type="ECO:0000256" key="4">
    <source>
        <dbReference type="ARBA" id="ARBA00022722"/>
    </source>
</evidence>
<dbReference type="InterPro" id="IPR050951">
    <property type="entry name" value="Retrovirus_Pol_polyprotein"/>
</dbReference>
<evidence type="ECO:0000256" key="5">
    <source>
        <dbReference type="ARBA" id="ARBA00022759"/>
    </source>
</evidence>
<dbReference type="GO" id="GO:0015074">
    <property type="term" value="P:DNA integration"/>
    <property type="evidence" value="ECO:0007669"/>
    <property type="project" value="InterPro"/>
</dbReference>
<comment type="caution">
    <text evidence="11">The sequence shown here is derived from an EMBL/GenBank/DDBJ whole genome shotgun (WGS) entry which is preliminary data.</text>
</comment>
<dbReference type="InterPro" id="IPR043502">
    <property type="entry name" value="DNA/RNA_pol_sf"/>
</dbReference>
<dbReference type="PROSITE" id="PS00141">
    <property type="entry name" value="ASP_PROTEASE"/>
    <property type="match status" value="1"/>
</dbReference>
<name>A0A817VWK6_9BILA</name>
<dbReference type="Gene3D" id="3.30.420.10">
    <property type="entry name" value="Ribonuclease H-like superfamily/Ribonuclease H"/>
    <property type="match status" value="1"/>
</dbReference>
<keyword evidence="3" id="KW-0548">Nucleotidyltransferase</keyword>
<proteinExistence type="predicted"/>
<organism evidence="11 12">
    <name type="scientific">Rotaria socialis</name>
    <dbReference type="NCBI Taxonomy" id="392032"/>
    <lineage>
        <taxon>Eukaryota</taxon>
        <taxon>Metazoa</taxon>
        <taxon>Spiralia</taxon>
        <taxon>Gnathifera</taxon>
        <taxon>Rotifera</taxon>
        <taxon>Eurotatoria</taxon>
        <taxon>Bdelloidea</taxon>
        <taxon>Philodinida</taxon>
        <taxon>Philodinidae</taxon>
        <taxon>Rotaria</taxon>
    </lineage>
</organism>
<dbReference type="GO" id="GO:0004190">
    <property type="term" value="F:aspartic-type endopeptidase activity"/>
    <property type="evidence" value="ECO:0007669"/>
    <property type="project" value="InterPro"/>
</dbReference>